<evidence type="ECO:0000313" key="3">
    <source>
        <dbReference type="Proteomes" id="UP000585474"/>
    </source>
</evidence>
<evidence type="ECO:0000259" key="1">
    <source>
        <dbReference type="Pfam" id="PF13966"/>
    </source>
</evidence>
<organism evidence="2 3">
    <name type="scientific">Actinidia rufa</name>
    <dbReference type="NCBI Taxonomy" id="165716"/>
    <lineage>
        <taxon>Eukaryota</taxon>
        <taxon>Viridiplantae</taxon>
        <taxon>Streptophyta</taxon>
        <taxon>Embryophyta</taxon>
        <taxon>Tracheophyta</taxon>
        <taxon>Spermatophyta</taxon>
        <taxon>Magnoliopsida</taxon>
        <taxon>eudicotyledons</taxon>
        <taxon>Gunneridae</taxon>
        <taxon>Pentapetalae</taxon>
        <taxon>asterids</taxon>
        <taxon>Ericales</taxon>
        <taxon>Actinidiaceae</taxon>
        <taxon>Actinidia</taxon>
    </lineage>
</organism>
<evidence type="ECO:0000313" key="2">
    <source>
        <dbReference type="EMBL" id="GFZ14571.1"/>
    </source>
</evidence>
<keyword evidence="3" id="KW-1185">Reference proteome</keyword>
<accession>A0A7J0GV20</accession>
<dbReference type="InterPro" id="IPR026960">
    <property type="entry name" value="RVT-Znf"/>
</dbReference>
<gene>
    <name evidence="2" type="ORF">Acr_24g0007610</name>
</gene>
<dbReference type="EMBL" id="BJWL01000024">
    <property type="protein sequence ID" value="GFZ14571.1"/>
    <property type="molecule type" value="Genomic_DNA"/>
</dbReference>
<dbReference type="OrthoDB" id="1622315at2759"/>
<feature type="domain" description="Reverse transcriptase zinc-binding" evidence="1">
    <location>
        <begin position="35"/>
        <end position="117"/>
    </location>
</feature>
<proteinExistence type="predicted"/>
<sequence length="317" mass="35407">MVRYLSEIKDKIRTVEGSSQAAQDRLNQWATKGSFNVKACYDFFRNKGTNLYWTKIIWHSSIMPKHSFILWLGLKGKLLTRDRMAEYIEDTSCVLCGYPMESQDQLFFHCPKTKQVWMEIKAWLGFTRALTTLKAAVKWTIKEIRGTGVQAIAKRISLACTLMVFKVQGCVVQLPLVSTVKSRFAAAEMVPLVGAISGAEDTPCCCLQIARVVLVRRLIEVLRVCAAGPSNPWMDFKLMGYIVQLTCYAVCCWIRIDVAAMVFLVGSSIGRYSLLAAIPAAFCHCGCSWSLVLSRPVPHGQPLRVVAGSCWSPSCWG</sequence>
<reference evidence="2 3" key="1">
    <citation type="submission" date="2019-07" db="EMBL/GenBank/DDBJ databases">
        <title>De Novo Assembly of kiwifruit Actinidia rufa.</title>
        <authorList>
            <person name="Sugita-Konishi S."/>
            <person name="Sato K."/>
            <person name="Mori E."/>
            <person name="Abe Y."/>
            <person name="Kisaki G."/>
            <person name="Hamano K."/>
            <person name="Suezawa K."/>
            <person name="Otani M."/>
            <person name="Fukuda T."/>
            <person name="Manabe T."/>
            <person name="Gomi K."/>
            <person name="Tabuchi M."/>
            <person name="Akimitsu K."/>
            <person name="Kataoka I."/>
        </authorList>
    </citation>
    <scope>NUCLEOTIDE SEQUENCE [LARGE SCALE GENOMIC DNA]</scope>
    <source>
        <strain evidence="3">cv. Fuchu</strain>
    </source>
</reference>
<dbReference type="AlphaFoldDB" id="A0A7J0GV20"/>
<dbReference type="Pfam" id="PF13966">
    <property type="entry name" value="zf-RVT"/>
    <property type="match status" value="1"/>
</dbReference>
<dbReference type="PANTHER" id="PTHR33116:SF84">
    <property type="entry name" value="RNA-DIRECTED DNA POLYMERASE"/>
    <property type="match status" value="1"/>
</dbReference>
<name>A0A7J0GV20_9ERIC</name>
<dbReference type="PANTHER" id="PTHR33116">
    <property type="entry name" value="REVERSE TRANSCRIPTASE ZINC-BINDING DOMAIN-CONTAINING PROTEIN-RELATED-RELATED"/>
    <property type="match status" value="1"/>
</dbReference>
<protein>
    <recommendedName>
        <fullName evidence="1">Reverse transcriptase zinc-binding domain-containing protein</fullName>
    </recommendedName>
</protein>
<dbReference type="Proteomes" id="UP000585474">
    <property type="component" value="Unassembled WGS sequence"/>
</dbReference>
<comment type="caution">
    <text evidence="2">The sequence shown here is derived from an EMBL/GenBank/DDBJ whole genome shotgun (WGS) entry which is preliminary data.</text>
</comment>